<gene>
    <name evidence="2" type="ORF">QZM33_01755</name>
</gene>
<dbReference type="AlphaFoldDB" id="A0AAW7SV48"/>
<comment type="caution">
    <text evidence="2">The sequence shown here is derived from an EMBL/GenBank/DDBJ whole genome shotgun (WGS) entry which is preliminary data.</text>
</comment>
<accession>A0AAW7SV48</accession>
<sequence>MLGENGCVNLSMAMPPVVDVECQQQFRCPRHDAQPRVRVVRVGNEAQPGTGCEWKNGDLARDPATRPQRSIGVGEGMFFSEFEMAHAPTSQSMGTPARHSNSPADSTGSYRRERAKCSCFDPGRGRRADAPMPSRRRTRRDGIGGRRGRHDQPGKPGRRLT</sequence>
<evidence type="ECO:0000313" key="2">
    <source>
        <dbReference type="EMBL" id="MDN7793678.1"/>
    </source>
</evidence>
<evidence type="ECO:0000313" key="3">
    <source>
        <dbReference type="Proteomes" id="UP001171620"/>
    </source>
</evidence>
<organism evidence="2 3">
    <name type="scientific">Burkholderia vietnamiensis</name>
    <dbReference type="NCBI Taxonomy" id="60552"/>
    <lineage>
        <taxon>Bacteria</taxon>
        <taxon>Pseudomonadati</taxon>
        <taxon>Pseudomonadota</taxon>
        <taxon>Betaproteobacteria</taxon>
        <taxon>Burkholderiales</taxon>
        <taxon>Burkholderiaceae</taxon>
        <taxon>Burkholderia</taxon>
        <taxon>Burkholderia cepacia complex</taxon>
    </lineage>
</organism>
<dbReference type="Proteomes" id="UP001171620">
    <property type="component" value="Unassembled WGS sequence"/>
</dbReference>
<proteinExistence type="predicted"/>
<protein>
    <submittedName>
        <fullName evidence="2">Uncharacterized protein</fullName>
    </submittedName>
</protein>
<reference evidence="2" key="1">
    <citation type="submission" date="2023-07" db="EMBL/GenBank/DDBJ databases">
        <title>A collection of bacterial strains from the Burkholderia cepacia Research Laboratory and Repository.</title>
        <authorList>
            <person name="Lipuma J."/>
            <person name="Spilker T."/>
            <person name="Caverly L."/>
        </authorList>
    </citation>
    <scope>NUCLEOTIDE SEQUENCE</scope>
    <source>
        <strain evidence="2">AU44268</strain>
    </source>
</reference>
<feature type="region of interest" description="Disordered" evidence="1">
    <location>
        <begin position="85"/>
        <end position="161"/>
    </location>
</feature>
<feature type="compositionally biased region" description="Polar residues" evidence="1">
    <location>
        <begin position="88"/>
        <end position="109"/>
    </location>
</feature>
<dbReference type="RefSeq" id="WP_155416624.1">
    <property type="nucleotide sequence ID" value="NZ_CADFEV010000004.1"/>
</dbReference>
<dbReference type="EMBL" id="JAUJRV010000001">
    <property type="protein sequence ID" value="MDN7793678.1"/>
    <property type="molecule type" value="Genomic_DNA"/>
</dbReference>
<name>A0AAW7SV48_BURVI</name>
<evidence type="ECO:0000256" key="1">
    <source>
        <dbReference type="SAM" id="MobiDB-lite"/>
    </source>
</evidence>